<proteinExistence type="predicted"/>
<name>A0ABS2MGD9_9ACTN</name>
<keyword evidence="1" id="KW-0687">Ribonucleoprotein</keyword>
<dbReference type="GO" id="GO:0005840">
    <property type="term" value="C:ribosome"/>
    <property type="evidence" value="ECO:0007669"/>
    <property type="project" value="UniProtKB-KW"/>
</dbReference>
<gene>
    <name evidence="1" type="ORF">JOE61_004073</name>
</gene>
<accession>A0ABS2MGD9</accession>
<comment type="caution">
    <text evidence="1">The sequence shown here is derived from an EMBL/GenBank/DDBJ whole genome shotgun (WGS) entry which is preliminary data.</text>
</comment>
<evidence type="ECO:0000313" key="2">
    <source>
        <dbReference type="Proteomes" id="UP000732378"/>
    </source>
</evidence>
<protein>
    <submittedName>
        <fullName evidence="1">Ribosomal protein S27AE</fullName>
    </submittedName>
</protein>
<keyword evidence="1" id="KW-0689">Ribosomal protein</keyword>
<sequence>MSSTNHAENREVQQDARAWADFTGIKYTAALRQITSPYAQGFLGDRVSARHLIAVLDKHELVGAEPDGPILSDNGFYADEPWRFDGKTDYVRLALVVDVLRMFTPTPAGTAPEVSSYRLKHTAERFLDPHCSYVSNGRLIWAAAALGLDMVEPDGGSLNLLIGISEREHDYVRRTIDSGRTAPGGHHHRPAGFDHLQAALGDCAAGRPAGPAWIRPTRAEVEAPFHDWLTAQAERDDPVGDFAGDYRAGVHDSDHRIARTPSELLSILYDVTPSPAAYDAGVSAIAEWFNASPTAEPVRTDLISSDSDNVAGYGAGAGTVERYRYRCPCGDGQIVEEHDNVPGFREHDLQIACGKCDDEWRLAPGRATRDWGLLPVT</sequence>
<reference evidence="1 2" key="1">
    <citation type="submission" date="2021-01" db="EMBL/GenBank/DDBJ databases">
        <title>Sequencing the genomes of 1000 actinobacteria strains.</title>
        <authorList>
            <person name="Klenk H.-P."/>
        </authorList>
    </citation>
    <scope>NUCLEOTIDE SEQUENCE [LARGE SCALE GENOMIC DNA]</scope>
    <source>
        <strain evidence="1 2">DSM 18239</strain>
    </source>
</reference>
<dbReference type="RefSeq" id="WP_204797326.1">
    <property type="nucleotide sequence ID" value="NZ_JACDTV010000023.1"/>
</dbReference>
<evidence type="ECO:0000313" key="1">
    <source>
        <dbReference type="EMBL" id="MBM7510259.1"/>
    </source>
</evidence>
<organism evidence="1 2">
    <name type="scientific">Nocardioides salarius</name>
    <dbReference type="NCBI Taxonomy" id="374513"/>
    <lineage>
        <taxon>Bacteria</taxon>
        <taxon>Bacillati</taxon>
        <taxon>Actinomycetota</taxon>
        <taxon>Actinomycetes</taxon>
        <taxon>Propionibacteriales</taxon>
        <taxon>Nocardioidaceae</taxon>
        <taxon>Nocardioides</taxon>
    </lineage>
</organism>
<dbReference type="Proteomes" id="UP000732378">
    <property type="component" value="Unassembled WGS sequence"/>
</dbReference>
<keyword evidence="2" id="KW-1185">Reference proteome</keyword>
<dbReference type="EMBL" id="JAFBBZ010000001">
    <property type="protein sequence ID" value="MBM7510259.1"/>
    <property type="molecule type" value="Genomic_DNA"/>
</dbReference>